<keyword evidence="1" id="KW-1133">Transmembrane helix</keyword>
<dbReference type="EMBL" id="CP099490">
    <property type="protein sequence ID" value="USQ75703.1"/>
    <property type="molecule type" value="Genomic_DNA"/>
</dbReference>
<gene>
    <name evidence="2" type="ORF">NF557_13950</name>
</gene>
<proteinExistence type="predicted"/>
<evidence type="ECO:0008006" key="4">
    <source>
        <dbReference type="Google" id="ProtNLM"/>
    </source>
</evidence>
<protein>
    <recommendedName>
        <fullName evidence="4">ATP synthase protein I</fullName>
    </recommendedName>
</protein>
<feature type="transmembrane region" description="Helical" evidence="1">
    <location>
        <begin position="51"/>
        <end position="76"/>
    </location>
</feature>
<keyword evidence="3" id="KW-1185">Reference proteome</keyword>
<reference evidence="2" key="1">
    <citation type="submission" date="2022-06" db="EMBL/GenBank/DDBJ databases">
        <title>Ornithinimicrobium JY.X270.</title>
        <authorList>
            <person name="Huang Y."/>
        </authorList>
    </citation>
    <scope>NUCLEOTIDE SEQUENCE</scope>
    <source>
        <strain evidence="2">JY.X270</strain>
    </source>
</reference>
<keyword evidence="1" id="KW-0812">Transmembrane</keyword>
<name>A0ABY4YG12_9MICO</name>
<evidence type="ECO:0000313" key="3">
    <source>
        <dbReference type="Proteomes" id="UP001056535"/>
    </source>
</evidence>
<evidence type="ECO:0000313" key="2">
    <source>
        <dbReference type="EMBL" id="USQ75703.1"/>
    </source>
</evidence>
<keyword evidence="1" id="KW-0472">Membrane</keyword>
<evidence type="ECO:0000256" key="1">
    <source>
        <dbReference type="SAM" id="Phobius"/>
    </source>
</evidence>
<dbReference type="Proteomes" id="UP001056535">
    <property type="component" value="Chromosome"/>
</dbReference>
<dbReference type="RefSeq" id="WP_252620135.1">
    <property type="nucleotide sequence ID" value="NZ_CP099490.1"/>
</dbReference>
<organism evidence="2 3">
    <name type="scientific">Ornithinimicrobium cryptoxanthini</name>
    <dbReference type="NCBI Taxonomy" id="2934161"/>
    <lineage>
        <taxon>Bacteria</taxon>
        <taxon>Bacillati</taxon>
        <taxon>Actinomycetota</taxon>
        <taxon>Actinomycetes</taxon>
        <taxon>Micrococcales</taxon>
        <taxon>Ornithinimicrobiaceae</taxon>
        <taxon>Ornithinimicrobium</taxon>
    </lineage>
</organism>
<sequence length="155" mass="15870">MSASRSSRPRPRRAPGSVRRRMVIFALVPGLLVTLLSGVIAWSVRDGEAALSALIGGSLGVGIFLAGLLGITGVLAGPASASMAGAFALLSLQIIVGFAVLYALSRVDWVEMLPLGLGFLAAGLAFQVGVVLGYTGSRQLAFGELENDSGPGEMQ</sequence>
<feature type="transmembrane region" description="Helical" evidence="1">
    <location>
        <begin position="83"/>
        <end position="104"/>
    </location>
</feature>
<accession>A0ABY4YG12</accession>
<feature type="transmembrane region" description="Helical" evidence="1">
    <location>
        <begin position="116"/>
        <end position="135"/>
    </location>
</feature>